<keyword evidence="6 8" id="KW-0675">Receptor</keyword>
<dbReference type="Proteomes" id="UP000694863">
    <property type="component" value="Unplaced"/>
</dbReference>
<feature type="transmembrane region" description="Helical" evidence="9">
    <location>
        <begin position="222"/>
        <end position="245"/>
    </location>
</feature>
<evidence type="ECO:0000256" key="9">
    <source>
        <dbReference type="SAM" id="Phobius"/>
    </source>
</evidence>
<protein>
    <submittedName>
        <fullName evidence="12">12-(S)-hydroxy-5,8,10,14-eicosatetraenoic acid receptor</fullName>
    </submittedName>
</protein>
<feature type="domain" description="G-protein coupled receptors family 1 profile" evidence="10">
    <location>
        <begin position="31"/>
        <end position="282"/>
    </location>
</feature>
<proteinExistence type="inferred from homology"/>
<dbReference type="PANTHER" id="PTHR46048:SF7">
    <property type="entry name" value="12-(S)-HYDROXY-5,8,10,14-EICOSATETRAENOIC ACID RECEPTOR"/>
    <property type="match status" value="1"/>
</dbReference>
<evidence type="ECO:0000256" key="4">
    <source>
        <dbReference type="ARBA" id="ARBA00023040"/>
    </source>
</evidence>
<dbReference type="RefSeq" id="XP_004702139.1">
    <property type="nucleotide sequence ID" value="XM_004702082.1"/>
</dbReference>
<feature type="transmembrane region" description="Helical" evidence="9">
    <location>
        <begin position="176"/>
        <end position="201"/>
    </location>
</feature>
<feature type="transmembrane region" description="Helical" evidence="9">
    <location>
        <begin position="52"/>
        <end position="77"/>
    </location>
</feature>
<dbReference type="Gene3D" id="1.20.1070.10">
    <property type="entry name" value="Rhodopsin 7-helix transmembrane proteins"/>
    <property type="match status" value="1"/>
</dbReference>
<gene>
    <name evidence="12" type="primary">GPR31</name>
</gene>
<feature type="transmembrane region" description="Helical" evidence="9">
    <location>
        <begin position="20"/>
        <end position="40"/>
    </location>
</feature>
<dbReference type="InterPro" id="IPR000276">
    <property type="entry name" value="GPCR_Rhodpsn"/>
</dbReference>
<evidence type="ECO:0000256" key="7">
    <source>
        <dbReference type="ARBA" id="ARBA00023224"/>
    </source>
</evidence>
<keyword evidence="7 8" id="KW-0807">Transducer</keyword>
<dbReference type="SUPFAM" id="SSF81321">
    <property type="entry name" value="Family A G protein-coupled receptor-like"/>
    <property type="match status" value="1"/>
</dbReference>
<evidence type="ECO:0000256" key="2">
    <source>
        <dbReference type="ARBA" id="ARBA00022692"/>
    </source>
</evidence>
<keyword evidence="3 9" id="KW-1133">Transmembrane helix</keyword>
<keyword evidence="11" id="KW-1185">Reference proteome</keyword>
<evidence type="ECO:0000313" key="11">
    <source>
        <dbReference type="Proteomes" id="UP000694863"/>
    </source>
</evidence>
<sequence length="321" mass="35500">MGPPNCSVHSLPVEVAVASVLLLEFGLGLLGNAVALWTFLCRLKVWKPYAVYLFNLVLADLLLTACLPFHIALYLRHRSWGLGPTACRVLLFLLALSRGVGVAFLAAVALDRYLRVVRPGLRVNLLSPRGARAVSGGVWLLMVVLAHQSVLMAPAAGDATECHSPSPVLPLSFSVLWQEVLAFLQFTLPFGLILFCNAGLVRALQKRLRDPEKQPKLRRARVLVTTVVVLFALCFLPSCMARVVMNVTRGTQSCRVLRGVQYSLDVTNSLTYLNSVLNPLVYCFSNPTFRYSYRKAFNTLRGLRQRQVTEPRGSDLQASYS</sequence>
<dbReference type="Pfam" id="PF00001">
    <property type="entry name" value="7tm_1"/>
    <property type="match status" value="1"/>
</dbReference>
<evidence type="ECO:0000256" key="5">
    <source>
        <dbReference type="ARBA" id="ARBA00023136"/>
    </source>
</evidence>
<dbReference type="PROSITE" id="PS50262">
    <property type="entry name" value="G_PROTEIN_RECEP_F1_2"/>
    <property type="match status" value="1"/>
</dbReference>
<organism evidence="11 12">
    <name type="scientific">Echinops telfairi</name>
    <name type="common">Lesser hedgehog tenrec</name>
    <dbReference type="NCBI Taxonomy" id="9371"/>
    <lineage>
        <taxon>Eukaryota</taxon>
        <taxon>Metazoa</taxon>
        <taxon>Chordata</taxon>
        <taxon>Craniata</taxon>
        <taxon>Vertebrata</taxon>
        <taxon>Euteleostomi</taxon>
        <taxon>Mammalia</taxon>
        <taxon>Eutheria</taxon>
        <taxon>Afrotheria</taxon>
        <taxon>Tenrecidae</taxon>
        <taxon>Tenrecinae</taxon>
        <taxon>Echinops</taxon>
    </lineage>
</organism>
<dbReference type="InterPro" id="IPR017452">
    <property type="entry name" value="GPCR_Rhodpsn_7TM"/>
</dbReference>
<keyword evidence="5 9" id="KW-0472">Membrane</keyword>
<reference evidence="12" key="1">
    <citation type="submission" date="2025-08" db="UniProtKB">
        <authorList>
            <consortium name="RefSeq"/>
        </authorList>
    </citation>
    <scope>IDENTIFICATION</scope>
</reference>
<comment type="similarity">
    <text evidence="8">Belongs to the G-protein coupled receptor 1 family.</text>
</comment>
<feature type="transmembrane region" description="Helical" evidence="9">
    <location>
        <begin position="89"/>
        <end position="110"/>
    </location>
</feature>
<evidence type="ECO:0000256" key="3">
    <source>
        <dbReference type="ARBA" id="ARBA00022989"/>
    </source>
</evidence>
<dbReference type="InterPro" id="IPR051893">
    <property type="entry name" value="HCARs"/>
</dbReference>
<keyword evidence="2 8" id="KW-0812">Transmembrane</keyword>
<evidence type="ECO:0000259" key="10">
    <source>
        <dbReference type="PROSITE" id="PS50262"/>
    </source>
</evidence>
<dbReference type="PANTHER" id="PTHR46048">
    <property type="entry name" value="HYDROXYCARBOXYLIC ACID RECEPTOR 2"/>
    <property type="match status" value="1"/>
</dbReference>
<feature type="transmembrane region" description="Helical" evidence="9">
    <location>
        <begin position="131"/>
        <end position="156"/>
    </location>
</feature>
<accession>A0ABM0IKL6</accession>
<dbReference type="GeneID" id="101662969"/>
<comment type="subcellular location">
    <subcellularLocation>
        <location evidence="1">Membrane</location>
        <topology evidence="1">Multi-pass membrane protein</topology>
    </subcellularLocation>
</comment>
<evidence type="ECO:0000313" key="12">
    <source>
        <dbReference type="RefSeq" id="XP_004702139.1"/>
    </source>
</evidence>
<dbReference type="PROSITE" id="PS00237">
    <property type="entry name" value="G_PROTEIN_RECEP_F1_1"/>
    <property type="match status" value="1"/>
</dbReference>
<evidence type="ECO:0000256" key="6">
    <source>
        <dbReference type="ARBA" id="ARBA00023170"/>
    </source>
</evidence>
<evidence type="ECO:0000256" key="1">
    <source>
        <dbReference type="ARBA" id="ARBA00004141"/>
    </source>
</evidence>
<evidence type="ECO:0000256" key="8">
    <source>
        <dbReference type="RuleBase" id="RU000688"/>
    </source>
</evidence>
<keyword evidence="4 8" id="KW-0297">G-protein coupled receptor</keyword>
<dbReference type="PRINTS" id="PR00237">
    <property type="entry name" value="GPCRRHODOPSN"/>
</dbReference>
<name>A0ABM0IKL6_ECHTE</name>